<evidence type="ECO:0000256" key="5">
    <source>
        <dbReference type="ARBA" id="ARBA00022679"/>
    </source>
</evidence>
<comment type="caution">
    <text evidence="16">The sequence shown here is derived from an EMBL/GenBank/DDBJ whole genome shotgun (WGS) entry which is preliminary data.</text>
</comment>
<organism evidence="16 17">
    <name type="scientific">Seongchinamella sediminis</name>
    <dbReference type="NCBI Taxonomy" id="2283635"/>
    <lineage>
        <taxon>Bacteria</taxon>
        <taxon>Pseudomonadati</taxon>
        <taxon>Pseudomonadota</taxon>
        <taxon>Gammaproteobacteria</taxon>
        <taxon>Cellvibrionales</taxon>
        <taxon>Halieaceae</taxon>
        <taxon>Seongchinamella</taxon>
    </lineage>
</organism>
<dbReference type="InterPro" id="IPR036890">
    <property type="entry name" value="HATPase_C_sf"/>
</dbReference>
<comment type="subcellular location">
    <subcellularLocation>
        <location evidence="2">Membrane</location>
        <topology evidence="2">Multi-pass membrane protein</topology>
    </subcellularLocation>
</comment>
<dbReference type="CDD" id="cd00075">
    <property type="entry name" value="HATPase"/>
    <property type="match status" value="1"/>
</dbReference>
<dbReference type="SMART" id="SM00387">
    <property type="entry name" value="HATPase_c"/>
    <property type="match status" value="1"/>
</dbReference>
<dbReference type="InterPro" id="IPR036097">
    <property type="entry name" value="HisK_dim/P_sf"/>
</dbReference>
<keyword evidence="4" id="KW-0597">Phosphoprotein</keyword>
<dbReference type="PRINTS" id="PR00344">
    <property type="entry name" value="BCTRLSENSOR"/>
</dbReference>
<evidence type="ECO:0000256" key="2">
    <source>
        <dbReference type="ARBA" id="ARBA00004141"/>
    </source>
</evidence>
<dbReference type="SMART" id="SM00388">
    <property type="entry name" value="HisKA"/>
    <property type="match status" value="1"/>
</dbReference>
<proteinExistence type="predicted"/>
<dbReference type="GO" id="GO:0000155">
    <property type="term" value="F:phosphorelay sensor kinase activity"/>
    <property type="evidence" value="ECO:0007669"/>
    <property type="project" value="InterPro"/>
</dbReference>
<dbReference type="InterPro" id="IPR003661">
    <property type="entry name" value="HisK_dim/P_dom"/>
</dbReference>
<gene>
    <name evidence="16" type="ORF">DWB85_07600</name>
</gene>
<evidence type="ECO:0000256" key="1">
    <source>
        <dbReference type="ARBA" id="ARBA00000085"/>
    </source>
</evidence>
<dbReference type="CDD" id="cd00082">
    <property type="entry name" value="HisKA"/>
    <property type="match status" value="1"/>
</dbReference>
<keyword evidence="10 13" id="KW-1133">Transmembrane helix</keyword>
<keyword evidence="17" id="KW-1185">Reference proteome</keyword>
<evidence type="ECO:0000256" key="3">
    <source>
        <dbReference type="ARBA" id="ARBA00012438"/>
    </source>
</evidence>
<evidence type="ECO:0000256" key="13">
    <source>
        <dbReference type="SAM" id="Phobius"/>
    </source>
</evidence>
<dbReference type="Gene3D" id="1.10.287.130">
    <property type="match status" value="1"/>
</dbReference>
<dbReference type="OrthoDB" id="9809766at2"/>
<evidence type="ECO:0000256" key="6">
    <source>
        <dbReference type="ARBA" id="ARBA00022692"/>
    </source>
</evidence>
<dbReference type="PANTHER" id="PTHR45436">
    <property type="entry name" value="SENSOR HISTIDINE KINASE YKOH"/>
    <property type="match status" value="1"/>
</dbReference>
<dbReference type="AlphaFoldDB" id="A0A3L7DZ30"/>
<reference evidence="16 17" key="1">
    <citation type="submission" date="2018-07" db="EMBL/GenBank/DDBJ databases">
        <title>Halioglobus sp. genome submission.</title>
        <authorList>
            <person name="Ye M.-Q."/>
            <person name="Du Z.-J."/>
        </authorList>
    </citation>
    <scope>NUCLEOTIDE SEQUENCE [LARGE SCALE GENOMIC DNA]</scope>
    <source>
        <strain evidence="16 17">U0301</strain>
    </source>
</reference>
<dbReference type="PROSITE" id="PS50885">
    <property type="entry name" value="HAMP"/>
    <property type="match status" value="1"/>
</dbReference>
<dbReference type="EMBL" id="QRAN01000006">
    <property type="protein sequence ID" value="RLQ22476.1"/>
    <property type="molecule type" value="Genomic_DNA"/>
</dbReference>
<keyword evidence="12 13" id="KW-0472">Membrane</keyword>
<dbReference type="RefSeq" id="WP_117953617.1">
    <property type="nucleotide sequence ID" value="NZ_QRAN01000006.1"/>
</dbReference>
<evidence type="ECO:0000256" key="4">
    <source>
        <dbReference type="ARBA" id="ARBA00022553"/>
    </source>
</evidence>
<dbReference type="Proteomes" id="UP000265509">
    <property type="component" value="Unassembled WGS sequence"/>
</dbReference>
<feature type="transmembrane region" description="Helical" evidence="13">
    <location>
        <begin position="146"/>
        <end position="169"/>
    </location>
</feature>
<name>A0A3L7DZ30_9GAMM</name>
<dbReference type="InterPro" id="IPR050428">
    <property type="entry name" value="TCS_sensor_his_kinase"/>
</dbReference>
<evidence type="ECO:0000259" key="15">
    <source>
        <dbReference type="PROSITE" id="PS50885"/>
    </source>
</evidence>
<dbReference type="SUPFAM" id="SSF47384">
    <property type="entry name" value="Homodimeric domain of signal transducing histidine kinase"/>
    <property type="match status" value="1"/>
</dbReference>
<dbReference type="InterPro" id="IPR003660">
    <property type="entry name" value="HAMP_dom"/>
</dbReference>
<keyword evidence="5" id="KW-0808">Transferase</keyword>
<feature type="domain" description="HAMP" evidence="15">
    <location>
        <begin position="162"/>
        <end position="214"/>
    </location>
</feature>
<dbReference type="EC" id="2.7.13.3" evidence="3"/>
<dbReference type="GO" id="GO:0005524">
    <property type="term" value="F:ATP binding"/>
    <property type="evidence" value="ECO:0007669"/>
    <property type="project" value="UniProtKB-KW"/>
</dbReference>
<evidence type="ECO:0000313" key="17">
    <source>
        <dbReference type="Proteomes" id="UP000265509"/>
    </source>
</evidence>
<dbReference type="PANTHER" id="PTHR45436:SF14">
    <property type="entry name" value="SENSOR PROTEIN QSEC"/>
    <property type="match status" value="1"/>
</dbReference>
<sequence length="438" mass="47635">MSSIRSYLAIMLMAAFSLVSFLAALNGYLSSMAEAEKMLDTQLAEASDLLMLSWSGEGLASPPDPSSRLLVFQVWRDGELLAASPGAPAAPIAEFSEGYRYGNFSGYRWLSYTQFAPDGTAYIVAERADLRHTVAENVVLESVLPLLLWLPVSAVLVWLLVGWGLRPLYDLSRQINARRSDDLAPVALHNPPAELRQLIESTNSLLARLAAAFEREKHFAAHAAHELRTPLSVLKVHLHNLAEELPADEPALAHANAGVERMHHLVEQILDLSRTNPELIVGNFQDIDLHSLAQRVTADAWPQFAARNQVLSLEGDEARLRGDPALLETLLCNLLDNAGKYTPGGGEVKVVVQPLADAVRLLVEDSGPGIPAADREQVFERFYRSASTEGAGARGAGLGLAIVRHIVEVHRARIELGESSLGGLAVQIDLPLTAENRE</sequence>
<evidence type="ECO:0000256" key="9">
    <source>
        <dbReference type="ARBA" id="ARBA00022840"/>
    </source>
</evidence>
<comment type="catalytic activity">
    <reaction evidence="1">
        <text>ATP + protein L-histidine = ADP + protein N-phospho-L-histidine.</text>
        <dbReference type="EC" id="2.7.13.3"/>
    </reaction>
</comment>
<protein>
    <recommendedName>
        <fullName evidence="3">histidine kinase</fullName>
        <ecNumber evidence="3">2.7.13.3</ecNumber>
    </recommendedName>
</protein>
<dbReference type="PROSITE" id="PS50109">
    <property type="entry name" value="HIS_KIN"/>
    <property type="match status" value="1"/>
</dbReference>
<evidence type="ECO:0000256" key="7">
    <source>
        <dbReference type="ARBA" id="ARBA00022741"/>
    </source>
</evidence>
<keyword evidence="11" id="KW-0902">Two-component regulatory system</keyword>
<dbReference type="InterPro" id="IPR003594">
    <property type="entry name" value="HATPase_dom"/>
</dbReference>
<dbReference type="Pfam" id="PF00512">
    <property type="entry name" value="HisKA"/>
    <property type="match status" value="1"/>
</dbReference>
<accession>A0A3L7DZ30</accession>
<dbReference type="GO" id="GO:0005886">
    <property type="term" value="C:plasma membrane"/>
    <property type="evidence" value="ECO:0007669"/>
    <property type="project" value="TreeGrafter"/>
</dbReference>
<keyword evidence="9" id="KW-0067">ATP-binding</keyword>
<evidence type="ECO:0000256" key="11">
    <source>
        <dbReference type="ARBA" id="ARBA00023012"/>
    </source>
</evidence>
<keyword evidence="7" id="KW-0547">Nucleotide-binding</keyword>
<dbReference type="InterPro" id="IPR005467">
    <property type="entry name" value="His_kinase_dom"/>
</dbReference>
<keyword evidence="6 13" id="KW-0812">Transmembrane</keyword>
<evidence type="ECO:0000256" key="8">
    <source>
        <dbReference type="ARBA" id="ARBA00022777"/>
    </source>
</evidence>
<dbReference type="SUPFAM" id="SSF55874">
    <property type="entry name" value="ATPase domain of HSP90 chaperone/DNA topoisomerase II/histidine kinase"/>
    <property type="match status" value="1"/>
</dbReference>
<keyword evidence="8" id="KW-0418">Kinase</keyword>
<dbReference type="InterPro" id="IPR004358">
    <property type="entry name" value="Sig_transdc_His_kin-like_C"/>
</dbReference>
<evidence type="ECO:0000313" key="16">
    <source>
        <dbReference type="EMBL" id="RLQ22476.1"/>
    </source>
</evidence>
<evidence type="ECO:0000259" key="14">
    <source>
        <dbReference type="PROSITE" id="PS50109"/>
    </source>
</evidence>
<feature type="domain" description="Histidine kinase" evidence="14">
    <location>
        <begin position="222"/>
        <end position="434"/>
    </location>
</feature>
<evidence type="ECO:0000256" key="10">
    <source>
        <dbReference type="ARBA" id="ARBA00022989"/>
    </source>
</evidence>
<dbReference type="Pfam" id="PF02518">
    <property type="entry name" value="HATPase_c"/>
    <property type="match status" value="1"/>
</dbReference>
<evidence type="ECO:0000256" key="12">
    <source>
        <dbReference type="ARBA" id="ARBA00023136"/>
    </source>
</evidence>
<feature type="transmembrane region" description="Helical" evidence="13">
    <location>
        <begin position="7"/>
        <end position="29"/>
    </location>
</feature>
<dbReference type="Gene3D" id="3.30.565.10">
    <property type="entry name" value="Histidine kinase-like ATPase, C-terminal domain"/>
    <property type="match status" value="1"/>
</dbReference>